<comment type="caution">
    <text evidence="1">The sequence shown here is derived from an EMBL/GenBank/DDBJ whole genome shotgun (WGS) entry which is preliminary data.</text>
</comment>
<protein>
    <submittedName>
        <fullName evidence="1">Uncharacterized protein</fullName>
    </submittedName>
</protein>
<gene>
    <name evidence="1" type="ORF">BDR25DRAFT_266438</name>
</gene>
<dbReference type="EMBL" id="MU003518">
    <property type="protein sequence ID" value="KAF2467977.1"/>
    <property type="molecule type" value="Genomic_DNA"/>
</dbReference>
<organism evidence="1 2">
    <name type="scientific">Lindgomyces ingoldianus</name>
    <dbReference type="NCBI Taxonomy" id="673940"/>
    <lineage>
        <taxon>Eukaryota</taxon>
        <taxon>Fungi</taxon>
        <taxon>Dikarya</taxon>
        <taxon>Ascomycota</taxon>
        <taxon>Pezizomycotina</taxon>
        <taxon>Dothideomycetes</taxon>
        <taxon>Pleosporomycetidae</taxon>
        <taxon>Pleosporales</taxon>
        <taxon>Lindgomycetaceae</taxon>
        <taxon>Lindgomyces</taxon>
    </lineage>
</organism>
<dbReference type="Proteomes" id="UP000799755">
    <property type="component" value="Unassembled WGS sequence"/>
</dbReference>
<evidence type="ECO:0000313" key="2">
    <source>
        <dbReference type="Proteomes" id="UP000799755"/>
    </source>
</evidence>
<accession>A0ACB6QPF0</accession>
<evidence type="ECO:0000313" key="1">
    <source>
        <dbReference type="EMBL" id="KAF2467977.1"/>
    </source>
</evidence>
<name>A0ACB6QPF0_9PLEO</name>
<sequence>MMFSLAIASAPGWTAIFLLFATLCALFSPAVMVKHENFKKCDQSGFCKRNRLYADTAAAASSWTAPYSLDPTSIKFNDGQLSGVILKSLGGGQEHVKLPLTVTFLESGVARVTLDEEKRQKGDIALRGDSKARKERYNEAGSWALVGGLEVAKGAALSEKVEKGYTKVYYGQGGRHEAVIRHDPFSVDFKRDGETQVRFNERGLLNMEHWRPKIEKPVEEKQEGEEQKEEDEQKKEDEDEQEKKIEEPKGEDETTWWDESFGGNTDSKPRGPEAVALDISFPGYEHVFGIPEHATGLSLKTTRGGEGNYNEPYRLYNADVFEYEIDSPMTLYGSIPLMQAHRKGSTVGVFWMNAAETWVDVVKSKATANPLSLGVKGHTDTQTHWISESGLLDVFVFLGPTPQDLTRQYGELTGFTAMPQSFAIAYHQCRWNYVTDTDVMDIDRKFDKFKIPYDVIWLDIEYTHEKKYFTWDPLAFVNPKKMHKHLGKRGRKLVAIIDPHIKNTDNYPVVDEMKKKDLAVKNKDGNQYEGWCWPGSSYWVDCFNPAAITWWKGLFKYDSFKGTAPNTFIWNDMNEPSVFNGPETTMPKDNLHFGNWEHRDVHNLNGMTFHNATYEALLERKKGEIRRPFVLTRSFYSGSQRIGAMWTGDNLAEWSHLEASLPMVLNQGISGFPFAGADVGGFFGNPSKELLTRWYQAGIYYPFFRGHAHIDTRRREPYVPGPPYTGIITQALRLRYQLLPAWYTAFHEAATTGAPIVRPNFYIHPEDEKGFAVDDQLYIGSTGLLAKPVTKEGADSVSIYIADSQPYYDYFDYTLYQGPGHHTVPAPLEKIPLLMQGGHIIPRRDRPRRSSGLMKFDPFTLVIVLDNAGNAEGSIYVDDGETFDYKLGAYIHRRFSFDGGRNALTSVNVGTKGPKTDAYLKTMTKVRVEKVIIVSAPKEWKGKKEVVVSEEGAKESARRKKVAFSYHEGSGKTAAWAVVRDPKVGIGKGWKIDFS</sequence>
<keyword evidence="2" id="KW-1185">Reference proteome</keyword>
<proteinExistence type="predicted"/>
<reference evidence="1" key="1">
    <citation type="journal article" date="2020" name="Stud. Mycol.">
        <title>101 Dothideomycetes genomes: a test case for predicting lifestyles and emergence of pathogens.</title>
        <authorList>
            <person name="Haridas S."/>
            <person name="Albert R."/>
            <person name="Binder M."/>
            <person name="Bloem J."/>
            <person name="Labutti K."/>
            <person name="Salamov A."/>
            <person name="Andreopoulos B."/>
            <person name="Baker S."/>
            <person name="Barry K."/>
            <person name="Bills G."/>
            <person name="Bluhm B."/>
            <person name="Cannon C."/>
            <person name="Castanera R."/>
            <person name="Culley D."/>
            <person name="Daum C."/>
            <person name="Ezra D."/>
            <person name="Gonzalez J."/>
            <person name="Henrissat B."/>
            <person name="Kuo A."/>
            <person name="Liang C."/>
            <person name="Lipzen A."/>
            <person name="Lutzoni F."/>
            <person name="Magnuson J."/>
            <person name="Mondo S."/>
            <person name="Nolan M."/>
            <person name="Ohm R."/>
            <person name="Pangilinan J."/>
            <person name="Park H.-J."/>
            <person name="Ramirez L."/>
            <person name="Alfaro M."/>
            <person name="Sun H."/>
            <person name="Tritt A."/>
            <person name="Yoshinaga Y."/>
            <person name="Zwiers L.-H."/>
            <person name="Turgeon B."/>
            <person name="Goodwin S."/>
            <person name="Spatafora J."/>
            <person name="Crous P."/>
            <person name="Grigoriev I."/>
        </authorList>
    </citation>
    <scope>NUCLEOTIDE SEQUENCE</scope>
    <source>
        <strain evidence="1">ATCC 200398</strain>
    </source>
</reference>